<keyword evidence="2" id="KW-0238">DNA-binding</keyword>
<dbReference type="PROSITE" id="PS51898">
    <property type="entry name" value="TYR_RECOMBINASE"/>
    <property type="match status" value="1"/>
</dbReference>
<comment type="similarity">
    <text evidence="1">Belongs to the 'phage' integrase family.</text>
</comment>
<evidence type="ECO:0000259" key="4">
    <source>
        <dbReference type="PROSITE" id="PS51898"/>
    </source>
</evidence>
<name>A0ABS5K1X2_9BACT</name>
<comment type="caution">
    <text evidence="5">The sequence shown here is derived from an EMBL/GenBank/DDBJ whole genome shotgun (WGS) entry which is preliminary data.</text>
</comment>
<dbReference type="InterPro" id="IPR050090">
    <property type="entry name" value="Tyrosine_recombinase_XerCD"/>
</dbReference>
<dbReference type="PANTHER" id="PTHR30349">
    <property type="entry name" value="PHAGE INTEGRASE-RELATED"/>
    <property type="match status" value="1"/>
</dbReference>
<dbReference type="InterPro" id="IPR002104">
    <property type="entry name" value="Integrase_catalytic"/>
</dbReference>
<protein>
    <submittedName>
        <fullName evidence="5">Site-specific integrase</fullName>
    </submittedName>
</protein>
<accession>A0ABS5K1X2</accession>
<dbReference type="CDD" id="cd01185">
    <property type="entry name" value="INTN1_C_like"/>
    <property type="match status" value="1"/>
</dbReference>
<sequence length="420" mass="49290">MEYHRYKMRSQANKDGLYPVMLVLTKNRKRAFISIGINAPQDSWDETQQQFVLLEGRSSAIKAINEQRKKDNVLIDRYNKRAKDITAAFEERKIDWTFNQFKDEFFYKIKQGKFYSYISAHAQTLRETNHIGNAICYERLMNILSLFDKKIEERVFGEIDIKYVKQFDVYLQKRGNSGNTRKFNFKTLRSILNKAIQDGEASESTYPFGKGGFQISKLEEETQKRYLPNEYLSLLKNSCAIRPVNEYARELFLLSYYCYGISFVDMAHLKNKNIFTLNGGRYIVYKREKTKTQPKVKPIQIKITEEIQSLIDSLCMYRAPINDYLLPIVTVDHEGEKLYMHIKNKSKRYNEYLKNLGKDLEFEFNLTSYVSRHTMAMQLQSNSIPREIISQILGHSDLKTTNTYLDSLDSSVIDEATKVL</sequence>
<reference evidence="5 6" key="1">
    <citation type="journal article" date="2015" name="Int. J. Syst. Evol. Microbiol.">
        <title>Carboxylicivirga linearis sp. nov., isolated from a sea cucumber culture pond.</title>
        <authorList>
            <person name="Wang F.Q."/>
            <person name="Zhou Y.X."/>
            <person name="Lin X.Z."/>
            <person name="Chen G.J."/>
            <person name="Du Z.J."/>
        </authorList>
    </citation>
    <scope>NUCLEOTIDE SEQUENCE [LARGE SCALE GENOMIC DNA]</scope>
    <source>
        <strain evidence="5 6">FB218</strain>
    </source>
</reference>
<evidence type="ECO:0000256" key="3">
    <source>
        <dbReference type="ARBA" id="ARBA00023172"/>
    </source>
</evidence>
<evidence type="ECO:0000256" key="2">
    <source>
        <dbReference type="ARBA" id="ARBA00023125"/>
    </source>
</evidence>
<dbReference type="InterPro" id="IPR013762">
    <property type="entry name" value="Integrase-like_cat_sf"/>
</dbReference>
<keyword evidence="3" id="KW-0233">DNA recombination</keyword>
<dbReference type="Pfam" id="PF00589">
    <property type="entry name" value="Phage_integrase"/>
    <property type="match status" value="1"/>
</dbReference>
<evidence type="ECO:0000256" key="1">
    <source>
        <dbReference type="ARBA" id="ARBA00008857"/>
    </source>
</evidence>
<gene>
    <name evidence="5" type="ORF">KEM10_22435</name>
</gene>
<dbReference type="EMBL" id="JAGUCO010000037">
    <property type="protein sequence ID" value="MBS2101060.1"/>
    <property type="molecule type" value="Genomic_DNA"/>
</dbReference>
<dbReference type="InterPro" id="IPR035386">
    <property type="entry name" value="Arm-DNA-bind_5"/>
</dbReference>
<organism evidence="5 6">
    <name type="scientific">Carboxylicivirga linearis</name>
    <dbReference type="NCBI Taxonomy" id="1628157"/>
    <lineage>
        <taxon>Bacteria</taxon>
        <taxon>Pseudomonadati</taxon>
        <taxon>Bacteroidota</taxon>
        <taxon>Bacteroidia</taxon>
        <taxon>Marinilabiliales</taxon>
        <taxon>Marinilabiliaceae</taxon>
        <taxon>Carboxylicivirga</taxon>
    </lineage>
</organism>
<dbReference type="Pfam" id="PF13102">
    <property type="entry name" value="Phage_int_SAM_5"/>
    <property type="match status" value="1"/>
</dbReference>
<evidence type="ECO:0000313" key="5">
    <source>
        <dbReference type="EMBL" id="MBS2101060.1"/>
    </source>
</evidence>
<dbReference type="InterPro" id="IPR010998">
    <property type="entry name" value="Integrase_recombinase_N"/>
</dbReference>
<feature type="domain" description="Tyr recombinase" evidence="4">
    <location>
        <begin position="222"/>
        <end position="418"/>
    </location>
</feature>
<dbReference type="Gene3D" id="1.10.150.130">
    <property type="match status" value="1"/>
</dbReference>
<dbReference type="Pfam" id="PF17293">
    <property type="entry name" value="Arm-DNA-bind_5"/>
    <property type="match status" value="1"/>
</dbReference>
<proteinExistence type="inferred from homology"/>
<evidence type="ECO:0000313" key="6">
    <source>
        <dbReference type="Proteomes" id="UP000708576"/>
    </source>
</evidence>
<dbReference type="PANTHER" id="PTHR30349:SF64">
    <property type="entry name" value="PROPHAGE INTEGRASE INTD-RELATED"/>
    <property type="match status" value="1"/>
</dbReference>
<dbReference type="SUPFAM" id="SSF56349">
    <property type="entry name" value="DNA breaking-rejoining enzymes"/>
    <property type="match status" value="1"/>
</dbReference>
<dbReference type="Proteomes" id="UP000708576">
    <property type="component" value="Unassembled WGS sequence"/>
</dbReference>
<keyword evidence="6" id="KW-1185">Reference proteome</keyword>
<dbReference type="Gene3D" id="1.10.443.10">
    <property type="entry name" value="Intergrase catalytic core"/>
    <property type="match status" value="1"/>
</dbReference>
<dbReference type="InterPro" id="IPR011010">
    <property type="entry name" value="DNA_brk_join_enz"/>
</dbReference>
<dbReference type="InterPro" id="IPR025269">
    <property type="entry name" value="SAM-like_dom"/>
</dbReference>